<reference evidence="1" key="1">
    <citation type="submission" date="2019-04" db="EMBL/GenBank/DDBJ databases">
        <title>Microbes associate with the intestines of laboratory mice.</title>
        <authorList>
            <person name="Navarre W."/>
            <person name="Wong E."/>
            <person name="Huang K."/>
            <person name="Tropini C."/>
            <person name="Ng K."/>
            <person name="Yu B."/>
        </authorList>
    </citation>
    <scope>NUCLEOTIDE SEQUENCE</scope>
    <source>
        <strain evidence="1">NM01_1-7b</strain>
    </source>
</reference>
<organism evidence="1 2">
    <name type="scientific">Petralouisia muris</name>
    <dbReference type="NCBI Taxonomy" id="3032872"/>
    <lineage>
        <taxon>Bacteria</taxon>
        <taxon>Bacillati</taxon>
        <taxon>Bacillota</taxon>
        <taxon>Clostridia</taxon>
        <taxon>Lachnospirales</taxon>
        <taxon>Lachnospiraceae</taxon>
        <taxon>Petralouisia</taxon>
    </lineage>
</organism>
<dbReference type="Proteomes" id="UP000304953">
    <property type="component" value="Unassembled WGS sequence"/>
</dbReference>
<comment type="caution">
    <text evidence="1">The sequence shown here is derived from an EMBL/GenBank/DDBJ whole genome shotgun (WGS) entry which is preliminary data.</text>
</comment>
<accession>A0AC61RR19</accession>
<evidence type="ECO:0000313" key="1">
    <source>
        <dbReference type="EMBL" id="TGY91188.1"/>
    </source>
</evidence>
<name>A0AC61RR19_9FIRM</name>
<sequence>MLSGCGTSPSGNNPAAGSGKRQSEENTETAHSNETEDSENMDSDSTAKSLVVYFSMPETTEPENMSREEELSTVVIDGEVLGNTQYVAYIIAENTGADIFRIEPVTPYPLDHSELEDIAQKEQSENFRPEIAGTVENIGQYNIIFFGFPNWYYDMPMIMYSFLDQYDLAGKTVVPFVTSGGSSFSDAISTIKDMEPDADVVIDGLSISRNVVQDSESDIIEWLTEKGFIQ</sequence>
<dbReference type="EMBL" id="SRYA01000067">
    <property type="protein sequence ID" value="TGY91188.1"/>
    <property type="molecule type" value="Genomic_DNA"/>
</dbReference>
<gene>
    <name evidence="1" type="ORF">E5329_22485</name>
</gene>
<protein>
    <submittedName>
        <fullName evidence="1">Flavodoxin</fullName>
    </submittedName>
</protein>
<keyword evidence="2" id="KW-1185">Reference proteome</keyword>
<proteinExistence type="predicted"/>
<evidence type="ECO:0000313" key="2">
    <source>
        <dbReference type="Proteomes" id="UP000304953"/>
    </source>
</evidence>